<evidence type="ECO:0000256" key="4">
    <source>
        <dbReference type="ARBA" id="ARBA00022692"/>
    </source>
</evidence>
<dbReference type="KEGG" id="pmaw:MACH26_03500"/>
<comment type="subcellular location">
    <subcellularLocation>
        <location evidence="1 8">Cell outer membrane</location>
        <topology evidence="1 8">Multi-pass membrane protein</topology>
    </subcellularLocation>
</comment>
<reference evidence="13" key="1">
    <citation type="submission" date="2023-01" db="EMBL/GenBank/DDBJ databases">
        <title>Complete genome sequence of Planctobacterium marinum strain Dej080120_11.</title>
        <authorList>
            <person name="Ueki S."/>
            <person name="Maruyama F."/>
        </authorList>
    </citation>
    <scope>NUCLEOTIDE SEQUENCE</scope>
    <source>
        <strain evidence="13">Dej080120_11</strain>
    </source>
</reference>
<feature type="domain" description="TonB-dependent receptor plug" evidence="12">
    <location>
        <begin position="53"/>
        <end position="160"/>
    </location>
</feature>
<evidence type="ECO:0000259" key="12">
    <source>
        <dbReference type="Pfam" id="PF07715"/>
    </source>
</evidence>
<dbReference type="AlphaFoldDB" id="A0AA48HMZ5"/>
<keyword evidence="14" id="KW-1185">Reference proteome</keyword>
<evidence type="ECO:0000256" key="8">
    <source>
        <dbReference type="PROSITE-ProRule" id="PRU01360"/>
    </source>
</evidence>
<gene>
    <name evidence="13" type="ORF">MACH26_03500</name>
</gene>
<dbReference type="CDD" id="cd01347">
    <property type="entry name" value="ligand_gated_channel"/>
    <property type="match status" value="1"/>
</dbReference>
<dbReference type="InterPro" id="IPR036942">
    <property type="entry name" value="Beta-barrel_TonB_sf"/>
</dbReference>
<dbReference type="EMBL" id="AP027272">
    <property type="protein sequence ID" value="BDX04829.1"/>
    <property type="molecule type" value="Genomic_DNA"/>
</dbReference>
<keyword evidence="5 9" id="KW-0798">TonB box</keyword>
<comment type="similarity">
    <text evidence="8 9">Belongs to the TonB-dependent receptor family.</text>
</comment>
<dbReference type="Pfam" id="PF07715">
    <property type="entry name" value="Plug"/>
    <property type="match status" value="1"/>
</dbReference>
<evidence type="ECO:0000256" key="5">
    <source>
        <dbReference type="ARBA" id="ARBA00023077"/>
    </source>
</evidence>
<name>A0AA48HMZ5_9ALTE</name>
<keyword evidence="2 8" id="KW-0813">Transport</keyword>
<evidence type="ECO:0000256" key="2">
    <source>
        <dbReference type="ARBA" id="ARBA00022448"/>
    </source>
</evidence>
<evidence type="ECO:0000256" key="1">
    <source>
        <dbReference type="ARBA" id="ARBA00004571"/>
    </source>
</evidence>
<keyword evidence="7 8" id="KW-0998">Cell outer membrane</keyword>
<evidence type="ECO:0000256" key="9">
    <source>
        <dbReference type="RuleBase" id="RU003357"/>
    </source>
</evidence>
<feature type="chain" id="PRO_5041359998" description="TonB-dependent receptor" evidence="10">
    <location>
        <begin position="29"/>
        <end position="745"/>
    </location>
</feature>
<evidence type="ECO:0000313" key="14">
    <source>
        <dbReference type="Proteomes" id="UP001333710"/>
    </source>
</evidence>
<keyword evidence="6 8" id="KW-0472">Membrane</keyword>
<evidence type="ECO:0008006" key="15">
    <source>
        <dbReference type="Google" id="ProtNLM"/>
    </source>
</evidence>
<dbReference type="Gene3D" id="2.170.130.10">
    <property type="entry name" value="TonB-dependent receptor, plug domain"/>
    <property type="match status" value="1"/>
</dbReference>
<dbReference type="Proteomes" id="UP001333710">
    <property type="component" value="Chromosome"/>
</dbReference>
<feature type="domain" description="TonB-dependent receptor-like beta-barrel" evidence="11">
    <location>
        <begin position="227"/>
        <end position="715"/>
    </location>
</feature>
<dbReference type="GO" id="GO:0033214">
    <property type="term" value="P:siderophore-iron import into cell"/>
    <property type="evidence" value="ECO:0007669"/>
    <property type="project" value="TreeGrafter"/>
</dbReference>
<organism evidence="13 14">
    <name type="scientific">Planctobacterium marinum</name>
    <dbReference type="NCBI Taxonomy" id="1631968"/>
    <lineage>
        <taxon>Bacteria</taxon>
        <taxon>Pseudomonadati</taxon>
        <taxon>Pseudomonadota</taxon>
        <taxon>Gammaproteobacteria</taxon>
        <taxon>Alteromonadales</taxon>
        <taxon>Alteromonadaceae</taxon>
        <taxon>Planctobacterium</taxon>
    </lineage>
</organism>
<feature type="signal peptide" evidence="10">
    <location>
        <begin position="1"/>
        <end position="28"/>
    </location>
</feature>
<protein>
    <recommendedName>
        <fullName evidence="15">TonB-dependent receptor</fullName>
    </recommendedName>
</protein>
<dbReference type="SUPFAM" id="SSF56935">
    <property type="entry name" value="Porins"/>
    <property type="match status" value="1"/>
</dbReference>
<evidence type="ECO:0000259" key="11">
    <source>
        <dbReference type="Pfam" id="PF00593"/>
    </source>
</evidence>
<dbReference type="PANTHER" id="PTHR30442:SF0">
    <property type="entry name" value="FE(3+) DICITRATE TRANSPORT PROTEIN FECA"/>
    <property type="match status" value="1"/>
</dbReference>
<keyword evidence="3 8" id="KW-1134">Transmembrane beta strand</keyword>
<dbReference type="InterPro" id="IPR037066">
    <property type="entry name" value="Plug_dom_sf"/>
</dbReference>
<keyword evidence="10" id="KW-0732">Signal</keyword>
<dbReference type="Pfam" id="PF00593">
    <property type="entry name" value="TonB_dep_Rec_b-barrel"/>
    <property type="match status" value="1"/>
</dbReference>
<dbReference type="PROSITE" id="PS51257">
    <property type="entry name" value="PROKAR_LIPOPROTEIN"/>
    <property type="match status" value="1"/>
</dbReference>
<evidence type="ECO:0000256" key="7">
    <source>
        <dbReference type="ARBA" id="ARBA00023237"/>
    </source>
</evidence>
<evidence type="ECO:0000256" key="10">
    <source>
        <dbReference type="SAM" id="SignalP"/>
    </source>
</evidence>
<dbReference type="PANTHER" id="PTHR30442">
    <property type="entry name" value="IRON III DICITRATE TRANSPORT PROTEIN FECA"/>
    <property type="match status" value="1"/>
</dbReference>
<evidence type="ECO:0000256" key="6">
    <source>
        <dbReference type="ARBA" id="ARBA00023136"/>
    </source>
</evidence>
<dbReference type="Gene3D" id="2.40.170.20">
    <property type="entry name" value="TonB-dependent receptor, beta-barrel domain"/>
    <property type="match status" value="1"/>
</dbReference>
<sequence>MTKHMKNKTLLIGFIGAASGCLFANVSAAEDAAADASIEHISIIGNQRTMELSAGSVSLVDEVELEQFEYDDIARILATVPGVNVRLEDGFGLRPNIGFRGVTPERSKKINIMEDGLLIGPAPYSAPAAYFFPLTSKMVGVEVTKGPAAIKYGPNTVAGALNMLTRPVPEADEGQLDIALGTDGYQKAHGYYGKNVTDRLGVLIEGVNLQSDGFQELDNGGDVGFEKNDFNLKVRYDLSSDGYTQELVFKANYADEKSNFTYTGLTDEDFRENPYQRYAAGQLDRMEWDHSAFTLSHFIEGNNWTLATQAYRTDLDRAWNKLNKFVSSFGETLPSLLTIVSDPTEPRHLELLAVMRGQIDSSAREILELGNNDRSLYSQGIQSDGDLRLTSGDTEHLIEFGIRFHQDEIQRNHTVENYFMRSGALTPTGEGSRATTTNTEQTDAISVYLQDTISWGDFVVTAGVRYENIDGDYQNRVPGSEDDAQQKSNDIFLPRLSALYQLTEQSVVFAGVHRGFVPTSPIQNESIEFEKSNNYEIGYRYSGKDSRFESVAFFNDYSNLIESCSFSAGCDTDLAFSGGSVDVYGLEMAASTEFSLDSGLTIPVDLMYTYTDSEFKESFYSTFSLWNFVEEGNPLPYLAEHQATLSLGLEGDNWAIKGNIVYTDAMPESGQAALTGDPLDNALAGKYTDSFTVVDLSAWYRFNQDIRLYVKADNLFDDASIVSRRPYGARPNRPQQFQVGLKYNF</sequence>
<accession>A0AA48HMZ5</accession>
<dbReference type="InterPro" id="IPR012910">
    <property type="entry name" value="Plug_dom"/>
</dbReference>
<dbReference type="InterPro" id="IPR000531">
    <property type="entry name" value="Beta-barrel_TonB"/>
</dbReference>
<evidence type="ECO:0000313" key="13">
    <source>
        <dbReference type="EMBL" id="BDX04829.1"/>
    </source>
</evidence>
<evidence type="ECO:0000256" key="3">
    <source>
        <dbReference type="ARBA" id="ARBA00022452"/>
    </source>
</evidence>
<dbReference type="GO" id="GO:0009279">
    <property type="term" value="C:cell outer membrane"/>
    <property type="evidence" value="ECO:0007669"/>
    <property type="project" value="UniProtKB-SubCell"/>
</dbReference>
<dbReference type="InterPro" id="IPR039426">
    <property type="entry name" value="TonB-dep_rcpt-like"/>
</dbReference>
<keyword evidence="4 8" id="KW-0812">Transmembrane</keyword>
<dbReference type="PROSITE" id="PS52016">
    <property type="entry name" value="TONB_DEPENDENT_REC_3"/>
    <property type="match status" value="1"/>
</dbReference>
<proteinExistence type="inferred from homology"/>